<dbReference type="Pfam" id="PF03743">
    <property type="entry name" value="TrbI"/>
    <property type="match status" value="1"/>
</dbReference>
<keyword evidence="8" id="KW-0614">Plasmid</keyword>
<evidence type="ECO:0000313" key="9">
    <source>
        <dbReference type="Proteomes" id="UP000078572"/>
    </source>
</evidence>
<dbReference type="GO" id="GO:0016020">
    <property type="term" value="C:membrane"/>
    <property type="evidence" value="ECO:0007669"/>
    <property type="project" value="UniProtKB-SubCell"/>
</dbReference>
<evidence type="ECO:0000256" key="4">
    <source>
        <dbReference type="ARBA" id="ARBA00022989"/>
    </source>
</evidence>
<accession>A0A192A7N4</accession>
<evidence type="ECO:0000256" key="1">
    <source>
        <dbReference type="ARBA" id="ARBA00004167"/>
    </source>
</evidence>
<proteinExistence type="inferred from homology"/>
<feature type="transmembrane region" description="Helical" evidence="7">
    <location>
        <begin position="20"/>
        <end position="38"/>
    </location>
</feature>
<keyword evidence="9" id="KW-1185">Reference proteome</keyword>
<evidence type="ECO:0000256" key="5">
    <source>
        <dbReference type="ARBA" id="ARBA00023136"/>
    </source>
</evidence>
<evidence type="ECO:0000256" key="3">
    <source>
        <dbReference type="ARBA" id="ARBA00022692"/>
    </source>
</evidence>
<feature type="compositionally biased region" description="Basic and acidic residues" evidence="6">
    <location>
        <begin position="68"/>
        <end position="98"/>
    </location>
</feature>
<dbReference type="EMBL" id="CP016024">
    <property type="protein sequence ID" value="ANJ76312.1"/>
    <property type="molecule type" value="Genomic_DNA"/>
</dbReference>
<dbReference type="GeneID" id="61529744"/>
<dbReference type="RefSeq" id="WP_048935411.1">
    <property type="nucleotide sequence ID" value="NZ_CP016024.1"/>
</dbReference>
<comment type="subcellular location">
    <subcellularLocation>
        <location evidence="1">Membrane</location>
        <topology evidence="1">Single-pass membrane protein</topology>
    </subcellularLocation>
</comment>
<dbReference type="CDD" id="cd16429">
    <property type="entry name" value="VirB10"/>
    <property type="match status" value="1"/>
</dbReference>
<feature type="region of interest" description="Disordered" evidence="6">
    <location>
        <begin position="173"/>
        <end position="197"/>
    </location>
</feature>
<dbReference type="Gene3D" id="2.40.128.260">
    <property type="entry name" value="Type IV secretion system, VirB10/TraB/TrbI"/>
    <property type="match status" value="1"/>
</dbReference>
<feature type="region of interest" description="Disordered" evidence="6">
    <location>
        <begin position="45"/>
        <end position="98"/>
    </location>
</feature>
<keyword evidence="4 7" id="KW-1133">Transmembrane helix</keyword>
<evidence type="ECO:0000256" key="6">
    <source>
        <dbReference type="SAM" id="MobiDB-lite"/>
    </source>
</evidence>
<protein>
    <recommendedName>
        <fullName evidence="10">Conjugal transfer protein TrbI</fullName>
    </recommendedName>
</protein>
<evidence type="ECO:0000313" key="8">
    <source>
        <dbReference type="EMBL" id="ANJ76312.1"/>
    </source>
</evidence>
<feature type="compositionally biased region" description="Polar residues" evidence="6">
    <location>
        <begin position="178"/>
        <end position="191"/>
    </location>
</feature>
<sequence>MTEKMIIDPEADDGLPKKNMHWKIVLLLSAVVLVAMFIKFGGGSTRNTEFKPTPVQPAQLGPAGDPTSIDKGKAEAEERERLAKAREQADRVEAKRKQEELLAQQARQAANAGVASAAPAVTPLSNAPVTGGQPNGALPPLPAGMAGTGSRPGRSVSDPDREAMIRNSPVLVKGAASGPNQAQGSGGNSLTPPELSEAQRKQITGAFDMSSILKNIPGMQNGGAPGAGAAANAQWLTDYSSKAADHTVQTAYAPPTKYYLRANTLIQAVTTRALNSDLSGPFEMNVVSDVYDTVTGTQILIPAGSTISGGNNGDIRLGQSRIEVGVGRICRPDGICVDTPNSQGADSSGATGLTGDVNNHFLQIFATAIIPAALGYVTSPKSAGSGNVYAGSGNPMNAAGQILTQTSQQILNRYSNAPPTITVDPGTPVSIVLGKDLVLPPFHR</sequence>
<evidence type="ECO:0008006" key="10">
    <source>
        <dbReference type="Google" id="ProtNLM"/>
    </source>
</evidence>
<feature type="region of interest" description="Disordered" evidence="6">
    <location>
        <begin position="125"/>
        <end position="160"/>
    </location>
</feature>
<keyword evidence="3 7" id="KW-0812">Transmembrane</keyword>
<keyword evidence="5 7" id="KW-0472">Membrane</keyword>
<reference evidence="9" key="1">
    <citation type="submission" date="2016-06" db="EMBL/GenBank/DDBJ databases">
        <authorList>
            <person name="Xu Y."/>
            <person name="Nagy A."/>
            <person name="Yan X."/>
            <person name="Kim S.W."/>
            <person name="Haley B."/>
            <person name="Liu N.T."/>
            <person name="Nou X."/>
        </authorList>
    </citation>
    <scope>NUCLEOTIDE SEQUENCE [LARGE SCALE GENOMIC DNA]</scope>
    <source>
        <strain evidence="9">ATCC 49129</strain>
        <plasmid evidence="9">pri-1</plasmid>
    </source>
</reference>
<gene>
    <name evidence="8" type="ORF">A9Y76_27290</name>
</gene>
<dbReference type="InterPro" id="IPR005498">
    <property type="entry name" value="T4SS_VirB10/TraB/TrbI"/>
</dbReference>
<dbReference type="InterPro" id="IPR042217">
    <property type="entry name" value="T4SS_VirB10/TrbI"/>
</dbReference>
<dbReference type="AlphaFoldDB" id="A0A192A7N4"/>
<dbReference type="OrthoDB" id="9766860at2"/>
<evidence type="ECO:0000256" key="2">
    <source>
        <dbReference type="ARBA" id="ARBA00010265"/>
    </source>
</evidence>
<comment type="similarity">
    <text evidence="2">Belongs to the TrbI/VirB10 family.</text>
</comment>
<organism evidence="8 9">
    <name type="scientific">Ralstonia insidiosa</name>
    <dbReference type="NCBI Taxonomy" id="190721"/>
    <lineage>
        <taxon>Bacteria</taxon>
        <taxon>Pseudomonadati</taxon>
        <taxon>Pseudomonadota</taxon>
        <taxon>Betaproteobacteria</taxon>
        <taxon>Burkholderiales</taxon>
        <taxon>Burkholderiaceae</taxon>
        <taxon>Ralstonia</taxon>
    </lineage>
</organism>
<evidence type="ECO:0000256" key="7">
    <source>
        <dbReference type="SAM" id="Phobius"/>
    </source>
</evidence>
<geneLocation type="plasmid" evidence="9">
    <name>pri-1</name>
</geneLocation>
<dbReference type="Proteomes" id="UP000078572">
    <property type="component" value="Plasmid pRI-1"/>
</dbReference>
<name>A0A192A7N4_9RALS</name>